<evidence type="ECO:0000313" key="3">
    <source>
        <dbReference type="Proteomes" id="UP001153714"/>
    </source>
</evidence>
<keyword evidence="1" id="KW-1133">Transmembrane helix</keyword>
<name>A0A9N9N558_9NEOP</name>
<organism evidence="2 3">
    <name type="scientific">Diatraea saccharalis</name>
    <name type="common">sugarcane borer</name>
    <dbReference type="NCBI Taxonomy" id="40085"/>
    <lineage>
        <taxon>Eukaryota</taxon>
        <taxon>Metazoa</taxon>
        <taxon>Ecdysozoa</taxon>
        <taxon>Arthropoda</taxon>
        <taxon>Hexapoda</taxon>
        <taxon>Insecta</taxon>
        <taxon>Pterygota</taxon>
        <taxon>Neoptera</taxon>
        <taxon>Endopterygota</taxon>
        <taxon>Lepidoptera</taxon>
        <taxon>Glossata</taxon>
        <taxon>Ditrysia</taxon>
        <taxon>Pyraloidea</taxon>
        <taxon>Crambidae</taxon>
        <taxon>Crambinae</taxon>
        <taxon>Diatraea</taxon>
    </lineage>
</organism>
<feature type="transmembrane region" description="Helical" evidence="1">
    <location>
        <begin position="74"/>
        <end position="96"/>
    </location>
</feature>
<accession>A0A9N9N558</accession>
<dbReference type="OrthoDB" id="8186944at2759"/>
<protein>
    <submittedName>
        <fullName evidence="2">Uncharacterized protein</fullName>
    </submittedName>
</protein>
<dbReference type="AlphaFoldDB" id="A0A9N9N558"/>
<proteinExistence type="predicted"/>
<gene>
    <name evidence="2" type="ORF">DIATSA_LOCUS1035</name>
</gene>
<feature type="transmembrane region" description="Helical" evidence="1">
    <location>
        <begin position="224"/>
        <end position="249"/>
    </location>
</feature>
<evidence type="ECO:0000256" key="1">
    <source>
        <dbReference type="SAM" id="Phobius"/>
    </source>
</evidence>
<reference evidence="2" key="1">
    <citation type="submission" date="2021-12" db="EMBL/GenBank/DDBJ databases">
        <authorList>
            <person name="King R."/>
        </authorList>
    </citation>
    <scope>NUCLEOTIDE SEQUENCE</scope>
</reference>
<feature type="transmembrane region" description="Helical" evidence="1">
    <location>
        <begin position="12"/>
        <end position="32"/>
    </location>
</feature>
<feature type="transmembrane region" description="Helical" evidence="1">
    <location>
        <begin position="136"/>
        <end position="157"/>
    </location>
</feature>
<dbReference type="Proteomes" id="UP001153714">
    <property type="component" value="Chromosome 10"/>
</dbReference>
<sequence>MNQYVSERRLTWCYGLLAIMLTISVICIAIPYNHWQSTLDVCPSIGLENNNCACIFFGVSTSQYFNGGHSSYCLYAIFAPLPIIAYAIIMALFHMYRVCINNIGKFEDEKSTTMEEIEGEAIVATSRARVSNNNDAVIYCWVPTSCLAAIFCIYNMIHAAIITHGFLRTCSQYRAYVARELRASGDHVSVIHFRLSCQSIFDFMDYLQKDAPNSRRGDFINTGLSLQLALISSWVAVMLWIAVVVYTAIRAHKERDVLTCCGN</sequence>
<reference evidence="2" key="2">
    <citation type="submission" date="2022-10" db="EMBL/GenBank/DDBJ databases">
        <authorList>
            <consortium name="ENA_rothamsted_submissions"/>
            <consortium name="culmorum"/>
            <person name="King R."/>
        </authorList>
    </citation>
    <scope>NUCLEOTIDE SEQUENCE</scope>
</reference>
<evidence type="ECO:0000313" key="2">
    <source>
        <dbReference type="EMBL" id="CAG9782800.1"/>
    </source>
</evidence>
<keyword evidence="1" id="KW-0812">Transmembrane</keyword>
<dbReference type="EMBL" id="OU893341">
    <property type="protein sequence ID" value="CAG9782800.1"/>
    <property type="molecule type" value="Genomic_DNA"/>
</dbReference>
<keyword evidence="3" id="KW-1185">Reference proteome</keyword>
<keyword evidence="1" id="KW-0472">Membrane</keyword>